<organism evidence="1 2">
    <name type="scientific">Ohessyouella blattaphilus</name>
    <dbReference type="NCBI Taxonomy" id="2949333"/>
    <lineage>
        <taxon>Bacteria</taxon>
        <taxon>Bacillati</taxon>
        <taxon>Bacillota</taxon>
        <taxon>Clostridia</taxon>
        <taxon>Lachnospirales</taxon>
        <taxon>Lachnospiraceae</taxon>
        <taxon>Ohessyouella</taxon>
    </lineage>
</organism>
<dbReference type="Pfam" id="PF04294">
    <property type="entry name" value="VanW"/>
    <property type="match status" value="1"/>
</dbReference>
<reference evidence="1 2" key="1">
    <citation type="journal article" date="2022" name="Genome Biol. Evol.">
        <title>Host diet, physiology and behaviors set the stage for Lachnospiraceae cladogenesis.</title>
        <authorList>
            <person name="Vera-Ponce De Leon A."/>
            <person name="Schneider M."/>
            <person name="Jahnes B.C."/>
            <person name="Sadowski V."/>
            <person name="Camuy-Velez L.A."/>
            <person name="Duan J."/>
            <person name="Sabree Z.L."/>
        </authorList>
    </citation>
    <scope>NUCLEOTIDE SEQUENCE [LARGE SCALE GENOMIC DNA]</scope>
    <source>
        <strain evidence="1 2">PAL227</strain>
    </source>
</reference>
<accession>A0ABT1EDA1</accession>
<keyword evidence="2" id="KW-1185">Reference proteome</keyword>
<proteinExistence type="predicted"/>
<dbReference type="PANTHER" id="PTHR35788:SF1">
    <property type="entry name" value="EXPORTED PROTEIN"/>
    <property type="match status" value="1"/>
</dbReference>
<sequence>MGKRGLAFVLVISLIISSLSLGSIVQAQDSPTEIKTLTLKKEIVLEGQGMEQQLSKYEDNVIEGLLACEQLAIITKDYSFTWDDYVYLKNQFVQLKELDLKECQFADTSVCENIQKDMWVSTSFSTSLVNDEQQKDDISSMQDITASEVENLSRGIELRVQLNGFCIINNGSSIDLGVAYDSNDPDVLFAFEIYDLQTKKWITVANWQKGNWVTWHPIARGNYWLHVKAKLTDGKSVTYTQGYFYEGVSLELQALHILDKVDHYDLGIAYKTNDKNVSFTWKTYNLQTKTWETISESYKGNWVSWEPKKKGSYWIHVEAKAANGLKKSYTQSFYYSGKYLTFEGICQIQQKNQIDLGVAYKSNDKHVEFKWQVYDISSQTWSTIRKFGKGNWVSWKPKKSGDYLIHVEGRTSTGESVSKAIGYHVVGPKIQTYTANPKSPYWVNKSISFAGEYSDFTQQVKRERFLVYDGRSWTEMPMVDGVATWTAKEVRQYAVCYQLLDENNSVLDEKFQYYNIETPYLRHNGIYVRYDGNRTYGIAANVSTNDRDVMYKWQYYDVTNKKWYLISDWSRSNASTWKPQSQGYYWLHVTARRSDGVESSYTLGYSASFIKVLGSFSTQSTNNANGWHNMALALNRCNGVTLMPGQTFSFSLQTGPWSGGNGYVIGGVVGGQGWGGGVCQASTTLYGAVIRSGMTIVERKNHSVPSTYCPRGLDAMVATGSSDLKFRNDFNFPVTIRTSAYGNVLYAEIVGDDPGWFDRIEPFSWSTGGGSYAACRVYYKNNVEVYRNALPNSYY</sequence>
<dbReference type="InterPro" id="IPR052913">
    <property type="entry name" value="Glycopeptide_resist_protein"/>
</dbReference>
<name>A0ABT1EDA1_9FIRM</name>
<dbReference type="RefSeq" id="WP_262067578.1">
    <property type="nucleotide sequence ID" value="NZ_JAMXOC010000001.1"/>
</dbReference>
<protein>
    <submittedName>
        <fullName evidence="1">VanW family protein</fullName>
    </submittedName>
</protein>
<gene>
    <name evidence="1" type="ORF">NK118_00190</name>
</gene>
<dbReference type="PANTHER" id="PTHR35788">
    <property type="entry name" value="EXPORTED PROTEIN-RELATED"/>
    <property type="match status" value="1"/>
</dbReference>
<evidence type="ECO:0000313" key="2">
    <source>
        <dbReference type="Proteomes" id="UP001523565"/>
    </source>
</evidence>
<dbReference type="Proteomes" id="UP001523565">
    <property type="component" value="Unassembled WGS sequence"/>
</dbReference>
<comment type="caution">
    <text evidence="1">The sequence shown here is derived from an EMBL/GenBank/DDBJ whole genome shotgun (WGS) entry which is preliminary data.</text>
</comment>
<dbReference type="InterPro" id="IPR007391">
    <property type="entry name" value="Vancomycin_resist_VanW"/>
</dbReference>
<evidence type="ECO:0000313" key="1">
    <source>
        <dbReference type="EMBL" id="MCP1108669.1"/>
    </source>
</evidence>
<dbReference type="EMBL" id="JAMZFV010000001">
    <property type="protein sequence ID" value="MCP1108669.1"/>
    <property type="molecule type" value="Genomic_DNA"/>
</dbReference>